<evidence type="ECO:0000313" key="2">
    <source>
        <dbReference type="EMBL" id="QXH33079.1"/>
    </source>
</evidence>
<name>A0ABX8M117_9PSED</name>
<feature type="transmembrane region" description="Helical" evidence="1">
    <location>
        <begin position="36"/>
        <end position="61"/>
    </location>
</feature>
<sequence>MFARIVVGLLIGFVAGIVEALGPSLSTKWRTITEALIFLLGLGFVISSFMFGAVYGVMAFAEIAGGYYAFSKVASAKKARP</sequence>
<keyword evidence="1" id="KW-1133">Transmembrane helix</keyword>
<protein>
    <submittedName>
        <fullName evidence="2">Uncharacterized protein</fullName>
    </submittedName>
</protein>
<dbReference type="EMBL" id="CP077073">
    <property type="protein sequence ID" value="QXH33079.1"/>
    <property type="molecule type" value="Genomic_DNA"/>
</dbReference>
<gene>
    <name evidence="2" type="ORF">KSS95_12830</name>
</gene>
<accession>A0ABX8M117</accession>
<proteinExistence type="predicted"/>
<evidence type="ECO:0000256" key="1">
    <source>
        <dbReference type="SAM" id="Phobius"/>
    </source>
</evidence>
<dbReference type="RefSeq" id="WP_217847478.1">
    <property type="nucleotide sequence ID" value="NZ_CP077073.1"/>
</dbReference>
<reference evidence="2" key="1">
    <citation type="journal article" date="2021" name="Microorganisms">
        <title>The Ever-Expanding Pseudomonas Genus: Description of 43 New Species and Partition of the Pseudomonas putida Group.</title>
        <authorList>
            <person name="Girard L."/>
            <person name="Lood C."/>
            <person name="Hofte M."/>
            <person name="Vandamme P."/>
            <person name="Rokni-Zadeh H."/>
            <person name="van Noort V."/>
            <person name="Lavigne R."/>
            <person name="De Mot R."/>
        </authorList>
    </citation>
    <scope>NUCLEOTIDE SEQUENCE</scope>
    <source>
        <strain evidence="2">COW39</strain>
    </source>
</reference>
<organism evidence="2 3">
    <name type="scientific">Pseudomonas muyukensis</name>
    <dbReference type="NCBI Taxonomy" id="2842357"/>
    <lineage>
        <taxon>Bacteria</taxon>
        <taxon>Pseudomonadati</taxon>
        <taxon>Pseudomonadota</taxon>
        <taxon>Gammaproteobacteria</taxon>
        <taxon>Pseudomonadales</taxon>
        <taxon>Pseudomonadaceae</taxon>
        <taxon>Pseudomonas</taxon>
    </lineage>
</organism>
<evidence type="ECO:0000313" key="3">
    <source>
        <dbReference type="Proteomes" id="UP001047646"/>
    </source>
</evidence>
<keyword evidence="1" id="KW-0812">Transmembrane</keyword>
<keyword evidence="3" id="KW-1185">Reference proteome</keyword>
<keyword evidence="1" id="KW-0472">Membrane</keyword>
<dbReference type="Proteomes" id="UP001047646">
    <property type="component" value="Chromosome"/>
</dbReference>